<protein>
    <recommendedName>
        <fullName evidence="5">Senescence regulator S40</fullName>
    </recommendedName>
</protein>
<proteinExistence type="inferred from homology"/>
<evidence type="ECO:0000313" key="4">
    <source>
        <dbReference type="Proteomes" id="UP001054252"/>
    </source>
</evidence>
<evidence type="ECO:0008006" key="5">
    <source>
        <dbReference type="Google" id="ProtNLM"/>
    </source>
</evidence>
<accession>A0AAV5L3T1</accession>
<reference evidence="3 4" key="1">
    <citation type="journal article" date="2021" name="Commun. Biol.">
        <title>The genome of Shorea leprosula (Dipterocarpaceae) highlights the ecological relevance of drought in aseasonal tropical rainforests.</title>
        <authorList>
            <person name="Ng K.K.S."/>
            <person name="Kobayashi M.J."/>
            <person name="Fawcett J.A."/>
            <person name="Hatakeyama M."/>
            <person name="Paape T."/>
            <person name="Ng C.H."/>
            <person name="Ang C.C."/>
            <person name="Tnah L.H."/>
            <person name="Lee C.T."/>
            <person name="Nishiyama T."/>
            <person name="Sese J."/>
            <person name="O'Brien M.J."/>
            <person name="Copetti D."/>
            <person name="Mohd Noor M.I."/>
            <person name="Ong R.C."/>
            <person name="Putra M."/>
            <person name="Sireger I.Z."/>
            <person name="Indrioko S."/>
            <person name="Kosugi Y."/>
            <person name="Izuno A."/>
            <person name="Isagi Y."/>
            <person name="Lee S.L."/>
            <person name="Shimizu K.K."/>
        </authorList>
    </citation>
    <scope>NUCLEOTIDE SEQUENCE [LARGE SCALE GENOMIC DNA]</scope>
    <source>
        <strain evidence="3">214</strain>
    </source>
</reference>
<evidence type="ECO:0000313" key="3">
    <source>
        <dbReference type="EMBL" id="GKV31851.1"/>
    </source>
</evidence>
<evidence type="ECO:0000256" key="1">
    <source>
        <dbReference type="ARBA" id="ARBA00034773"/>
    </source>
</evidence>
<comment type="similarity">
    <text evidence="1">Belongs to the senescence regulator S40 family.</text>
</comment>
<dbReference type="AlphaFoldDB" id="A0AAV5L3T1"/>
<organism evidence="3 4">
    <name type="scientific">Rubroshorea leprosula</name>
    <dbReference type="NCBI Taxonomy" id="152421"/>
    <lineage>
        <taxon>Eukaryota</taxon>
        <taxon>Viridiplantae</taxon>
        <taxon>Streptophyta</taxon>
        <taxon>Embryophyta</taxon>
        <taxon>Tracheophyta</taxon>
        <taxon>Spermatophyta</taxon>
        <taxon>Magnoliopsida</taxon>
        <taxon>eudicotyledons</taxon>
        <taxon>Gunneridae</taxon>
        <taxon>Pentapetalae</taxon>
        <taxon>rosids</taxon>
        <taxon>malvids</taxon>
        <taxon>Malvales</taxon>
        <taxon>Dipterocarpaceae</taxon>
        <taxon>Rubroshorea</taxon>
    </lineage>
</organism>
<keyword evidence="4" id="KW-1185">Reference proteome</keyword>
<dbReference type="PANTHER" id="PTHR33083">
    <property type="entry name" value="EXPRESSED PROTEIN"/>
    <property type="match status" value="1"/>
</dbReference>
<dbReference type="PANTHER" id="PTHR33083:SF116">
    <property type="entry name" value="OS04G0413900 PROTEIN"/>
    <property type="match status" value="1"/>
</dbReference>
<dbReference type="EMBL" id="BPVZ01000093">
    <property type="protein sequence ID" value="GKV31851.1"/>
    <property type="molecule type" value="Genomic_DNA"/>
</dbReference>
<dbReference type="Proteomes" id="UP001054252">
    <property type="component" value="Unassembled WGS sequence"/>
</dbReference>
<gene>
    <name evidence="3" type="ORF">SLEP1_g40513</name>
</gene>
<evidence type="ECO:0000256" key="2">
    <source>
        <dbReference type="SAM" id="MobiDB-lite"/>
    </source>
</evidence>
<name>A0AAV5L3T1_9ROSI</name>
<feature type="region of interest" description="Disordered" evidence="2">
    <location>
        <begin position="1"/>
        <end position="38"/>
    </location>
</feature>
<dbReference type="GO" id="GO:0010150">
    <property type="term" value="P:leaf senescence"/>
    <property type="evidence" value="ECO:0007669"/>
    <property type="project" value="UniProtKB-ARBA"/>
</dbReference>
<feature type="compositionally biased region" description="Low complexity" evidence="2">
    <location>
        <begin position="8"/>
        <end position="25"/>
    </location>
</feature>
<comment type="caution">
    <text evidence="3">The sequence shown here is derived from an EMBL/GenBank/DDBJ whole genome shotgun (WGS) entry which is preliminary data.</text>
</comment>
<dbReference type="Pfam" id="PF04520">
    <property type="entry name" value="Senescence_reg"/>
    <property type="match status" value="1"/>
</dbReference>
<dbReference type="InterPro" id="IPR007608">
    <property type="entry name" value="Senescence_reg_S40"/>
</dbReference>
<sequence length="207" mass="23057">MDRFLGISSSSSSSFSSSSSSSSSSAVEANNGGDELNEDDIFWTNDVTELQEEQNSTITSSTSNRRQIFAHNSGILAALSETKRYEVLYRKPIIPLTTRMGTSIPRPPLQEREWLSGTRKLQQQSAPVNVPLLSMAVARERNKKFLEVDNDDDRDEEMLPPHEMVARGSGMSPKTTFSVLEGAGRTLKGRDLRQVRNAVWRKTGFLD</sequence>